<dbReference type="PANTHER" id="PTHR30188">
    <property type="entry name" value="ABC TRANSPORTER PERMEASE PROTEIN-RELATED"/>
    <property type="match status" value="1"/>
</dbReference>
<keyword evidence="3" id="KW-1185">Reference proteome</keyword>
<dbReference type="InterPro" id="IPR030802">
    <property type="entry name" value="Permease_MalE"/>
</dbReference>
<sequence length="274" mass="29972">MNFPKPDLNKAWGQFRFLGALGAAAIGGLASLANIFGLFYRLLTLGLVGMTRYRLIRREFARQIYLIGGRGWPIVALTGMLLGLAIIVYASAQLAKIGGEQFVGNLLVIIVIRELGPVLTALLVLLRSGAAMIVEIGGMVLEREIEALELMGLEPEIVIGGPRFWGLVISLITLYFIFVVCAVWGGFLFSQIFADMYWGVFWLSFVNALGWPDLVLNFAKVVLFGMFIGVVAIYHGLQTADHWESIVAQTSRGAVISLLFLGLINTALSVLYNV</sequence>
<feature type="transmembrane region" description="Helical" evidence="1">
    <location>
        <begin position="214"/>
        <end position="234"/>
    </location>
</feature>
<dbReference type="GO" id="GO:0005548">
    <property type="term" value="F:phospholipid transporter activity"/>
    <property type="evidence" value="ECO:0007669"/>
    <property type="project" value="TreeGrafter"/>
</dbReference>
<organism evidence="2 3">
    <name type="scientific">Desulfobacca acetoxidans (strain ATCC 700848 / DSM 11109 / ASRB2)</name>
    <dbReference type="NCBI Taxonomy" id="880072"/>
    <lineage>
        <taxon>Bacteria</taxon>
        <taxon>Pseudomonadati</taxon>
        <taxon>Thermodesulfobacteriota</taxon>
        <taxon>Desulfobaccia</taxon>
        <taxon>Desulfobaccales</taxon>
        <taxon>Desulfobaccaceae</taxon>
        <taxon>Desulfobacca</taxon>
    </lineage>
</organism>
<keyword evidence="1" id="KW-0812">Transmembrane</keyword>
<keyword evidence="1" id="KW-0472">Membrane</keyword>
<dbReference type="PANTHER" id="PTHR30188:SF4">
    <property type="entry name" value="PROTEIN TRIGALACTOSYLDIACYLGLYCEROL 1, CHLOROPLASTIC"/>
    <property type="match status" value="1"/>
</dbReference>
<reference evidence="3" key="2">
    <citation type="submission" date="2011-03" db="EMBL/GenBank/DDBJ databases">
        <title>The complete genome of Desulfobacca acetoxidans DSM 11109.</title>
        <authorList>
            <consortium name="US DOE Joint Genome Institute (JGI-PGF)"/>
            <person name="Lucas S."/>
            <person name="Copeland A."/>
            <person name="Lapidus A."/>
            <person name="Bruce D."/>
            <person name="Goodwin L."/>
            <person name="Pitluck S."/>
            <person name="Peters L."/>
            <person name="Kyrpides N."/>
            <person name="Mavromatis K."/>
            <person name="Ivanova N."/>
            <person name="Ovchinnikova G."/>
            <person name="Teshima H."/>
            <person name="Detter J.C."/>
            <person name="Han C."/>
            <person name="Land M."/>
            <person name="Hauser L."/>
            <person name="Markowitz V."/>
            <person name="Cheng J.-F."/>
            <person name="Hugenholtz P."/>
            <person name="Woyke T."/>
            <person name="Wu D."/>
            <person name="Spring S."/>
            <person name="Schueler E."/>
            <person name="Brambilla E."/>
            <person name="Klenk H.-P."/>
            <person name="Eisen J.A."/>
        </authorList>
    </citation>
    <scope>NUCLEOTIDE SEQUENCE [LARGE SCALE GENOMIC DNA]</scope>
    <source>
        <strain evidence="3">ATCC 700848 / DSM 11109 / ASRB2</strain>
    </source>
</reference>
<dbReference type="GO" id="GO:0043190">
    <property type="term" value="C:ATP-binding cassette (ABC) transporter complex"/>
    <property type="evidence" value="ECO:0007669"/>
    <property type="project" value="InterPro"/>
</dbReference>
<dbReference type="eggNOG" id="COG0767">
    <property type="taxonomic scope" value="Bacteria"/>
</dbReference>
<feature type="transmembrane region" description="Helical" evidence="1">
    <location>
        <begin position="164"/>
        <end position="194"/>
    </location>
</feature>
<dbReference type="AlphaFoldDB" id="F2NJ61"/>
<evidence type="ECO:0008006" key="4">
    <source>
        <dbReference type="Google" id="ProtNLM"/>
    </source>
</evidence>
<dbReference type="Pfam" id="PF02405">
    <property type="entry name" value="MlaE"/>
    <property type="match status" value="1"/>
</dbReference>
<name>F2NJ61_DESAR</name>
<gene>
    <name evidence="2" type="ordered locus">Desac_0122</name>
</gene>
<reference evidence="2 3" key="1">
    <citation type="journal article" date="2011" name="Stand. Genomic Sci.">
        <title>Complete genome sequence of the acetate-degrading sulfate reducer Desulfobacca acetoxidans type strain (ASRB2).</title>
        <authorList>
            <person name="Goker M."/>
            <person name="Teshima H."/>
            <person name="Lapidus A."/>
            <person name="Nolan M."/>
            <person name="Lucas S."/>
            <person name="Hammon N."/>
            <person name="Deshpande S."/>
            <person name="Cheng J.F."/>
            <person name="Tapia R."/>
            <person name="Han C."/>
            <person name="Goodwin L."/>
            <person name="Pitluck S."/>
            <person name="Huntemann M."/>
            <person name="Liolios K."/>
            <person name="Ivanova N."/>
            <person name="Pagani I."/>
            <person name="Mavromatis K."/>
            <person name="Ovchinikova G."/>
            <person name="Pati A."/>
            <person name="Chen A."/>
            <person name="Palaniappan K."/>
            <person name="Land M."/>
            <person name="Hauser L."/>
            <person name="Brambilla E.M."/>
            <person name="Rohde M."/>
            <person name="Spring S."/>
            <person name="Detter J.C."/>
            <person name="Woyke T."/>
            <person name="Bristow J."/>
            <person name="Eisen J.A."/>
            <person name="Markowitz V."/>
            <person name="Hugenholtz P."/>
            <person name="Kyrpides N.C."/>
            <person name="Klenk H.P."/>
        </authorList>
    </citation>
    <scope>NUCLEOTIDE SEQUENCE [LARGE SCALE GENOMIC DNA]</scope>
    <source>
        <strain evidence="3">ATCC 700848 / DSM 11109 / ASRB2</strain>
    </source>
</reference>
<feature type="transmembrane region" description="Helical" evidence="1">
    <location>
        <begin position="102"/>
        <end position="126"/>
    </location>
</feature>
<accession>F2NJ61</accession>
<dbReference type="KEGG" id="dao:Desac_0122"/>
<evidence type="ECO:0000256" key="1">
    <source>
        <dbReference type="SAM" id="Phobius"/>
    </source>
</evidence>
<feature type="transmembrane region" description="Helical" evidence="1">
    <location>
        <begin position="254"/>
        <end position="272"/>
    </location>
</feature>
<dbReference type="HOGENOM" id="CLU_045686_3_0_7"/>
<proteinExistence type="predicted"/>
<dbReference type="EMBL" id="CP002629">
    <property type="protein sequence ID" value="AEB08019.1"/>
    <property type="molecule type" value="Genomic_DNA"/>
</dbReference>
<protein>
    <recommendedName>
        <fullName evidence="4">ABC transporter permease</fullName>
    </recommendedName>
</protein>
<dbReference type="STRING" id="880072.Desac_0122"/>
<feature type="transmembrane region" description="Helical" evidence="1">
    <location>
        <begin position="64"/>
        <end position="90"/>
    </location>
</feature>
<evidence type="ECO:0000313" key="2">
    <source>
        <dbReference type="EMBL" id="AEB08019.1"/>
    </source>
</evidence>
<dbReference type="RefSeq" id="WP_013705132.1">
    <property type="nucleotide sequence ID" value="NC_015388.1"/>
</dbReference>
<dbReference type="Proteomes" id="UP000000483">
    <property type="component" value="Chromosome"/>
</dbReference>
<keyword evidence="1" id="KW-1133">Transmembrane helix</keyword>
<evidence type="ECO:0000313" key="3">
    <source>
        <dbReference type="Proteomes" id="UP000000483"/>
    </source>
</evidence>
<feature type="transmembrane region" description="Helical" evidence="1">
    <location>
        <begin position="20"/>
        <end position="43"/>
    </location>
</feature>